<evidence type="ECO:0000256" key="7">
    <source>
        <dbReference type="SAM" id="Phobius"/>
    </source>
</evidence>
<protein>
    <recommendedName>
        <fullName evidence="8">G-protein coupled receptors family 1 profile domain-containing protein</fullName>
    </recommendedName>
</protein>
<dbReference type="GO" id="GO:0004930">
    <property type="term" value="F:G protein-coupled receptor activity"/>
    <property type="evidence" value="ECO:0007669"/>
    <property type="project" value="UniProtKB-KW"/>
</dbReference>
<evidence type="ECO:0000256" key="6">
    <source>
        <dbReference type="SAM" id="MobiDB-lite"/>
    </source>
</evidence>
<keyword evidence="5" id="KW-0807">Transducer</keyword>
<dbReference type="Proteomes" id="UP001374579">
    <property type="component" value="Unassembled WGS sequence"/>
</dbReference>
<gene>
    <name evidence="9" type="ORF">V1264_009629</name>
</gene>
<organism evidence="9 10">
    <name type="scientific">Littorina saxatilis</name>
    <dbReference type="NCBI Taxonomy" id="31220"/>
    <lineage>
        <taxon>Eukaryota</taxon>
        <taxon>Metazoa</taxon>
        <taxon>Spiralia</taxon>
        <taxon>Lophotrochozoa</taxon>
        <taxon>Mollusca</taxon>
        <taxon>Gastropoda</taxon>
        <taxon>Caenogastropoda</taxon>
        <taxon>Littorinimorpha</taxon>
        <taxon>Littorinoidea</taxon>
        <taxon>Littorinidae</taxon>
        <taxon>Littorina</taxon>
    </lineage>
</organism>
<feature type="transmembrane region" description="Helical" evidence="7">
    <location>
        <begin position="617"/>
        <end position="640"/>
    </location>
</feature>
<dbReference type="Pfam" id="PF00001">
    <property type="entry name" value="7tm_1"/>
    <property type="match status" value="1"/>
</dbReference>
<dbReference type="AlphaFoldDB" id="A0AAN9ARU8"/>
<dbReference type="Gene3D" id="1.20.1070.10">
    <property type="entry name" value="Rhodopsin 7-helix transmembrane proteins"/>
    <property type="match status" value="2"/>
</dbReference>
<comment type="caution">
    <text evidence="9">The sequence shown here is derived from an EMBL/GenBank/DDBJ whole genome shotgun (WGS) entry which is preliminary data.</text>
</comment>
<dbReference type="PROSITE" id="PS50262">
    <property type="entry name" value="G_PROTEIN_RECEP_F1_2"/>
    <property type="match status" value="1"/>
</dbReference>
<feature type="transmembrane region" description="Helical" evidence="7">
    <location>
        <begin position="660"/>
        <end position="683"/>
    </location>
</feature>
<evidence type="ECO:0000313" key="9">
    <source>
        <dbReference type="EMBL" id="KAK7092018.1"/>
    </source>
</evidence>
<comment type="similarity">
    <text evidence="5">Belongs to the G-protein coupled receptor 1 family.</text>
</comment>
<feature type="transmembrane region" description="Helical" evidence="7">
    <location>
        <begin position="90"/>
        <end position="112"/>
    </location>
</feature>
<comment type="subcellular location">
    <subcellularLocation>
        <location evidence="1">Membrane</location>
    </subcellularLocation>
</comment>
<accession>A0AAN9ARU8</accession>
<evidence type="ECO:0000313" key="10">
    <source>
        <dbReference type="Proteomes" id="UP001374579"/>
    </source>
</evidence>
<feature type="region of interest" description="Disordered" evidence="6">
    <location>
        <begin position="294"/>
        <end position="319"/>
    </location>
</feature>
<feature type="compositionally biased region" description="Basic and acidic residues" evidence="6">
    <location>
        <begin position="306"/>
        <end position="317"/>
    </location>
</feature>
<evidence type="ECO:0000256" key="5">
    <source>
        <dbReference type="RuleBase" id="RU000688"/>
    </source>
</evidence>
<dbReference type="SUPFAM" id="SSF81321">
    <property type="entry name" value="Family A G protein-coupled receptor-like"/>
    <property type="match status" value="1"/>
</dbReference>
<feature type="transmembrane region" description="Helical" evidence="7">
    <location>
        <begin position="221"/>
        <end position="247"/>
    </location>
</feature>
<feature type="region of interest" description="Disordered" evidence="6">
    <location>
        <begin position="562"/>
        <end position="609"/>
    </location>
</feature>
<feature type="compositionally biased region" description="Polar residues" evidence="6">
    <location>
        <begin position="576"/>
        <end position="597"/>
    </location>
</feature>
<dbReference type="EMBL" id="JBAMIC010000022">
    <property type="protein sequence ID" value="KAK7092018.1"/>
    <property type="molecule type" value="Genomic_DNA"/>
</dbReference>
<feature type="domain" description="G-protein coupled receptors family 1 profile" evidence="8">
    <location>
        <begin position="71"/>
        <end position="680"/>
    </location>
</feature>
<dbReference type="GO" id="GO:0016020">
    <property type="term" value="C:membrane"/>
    <property type="evidence" value="ECO:0007669"/>
    <property type="project" value="UniProtKB-SubCell"/>
</dbReference>
<dbReference type="CDD" id="cd14978">
    <property type="entry name" value="7tmA_FMRFamide_R-like"/>
    <property type="match status" value="1"/>
</dbReference>
<proteinExistence type="inferred from homology"/>
<keyword evidence="5" id="KW-0675">Receptor</keyword>
<name>A0AAN9ARU8_9CAEN</name>
<keyword evidence="10" id="KW-1185">Reference proteome</keyword>
<feature type="transmembrane region" description="Helical" evidence="7">
    <location>
        <begin position="54"/>
        <end position="78"/>
    </location>
</feature>
<dbReference type="InterPro" id="IPR017452">
    <property type="entry name" value="GPCR_Rhodpsn_7TM"/>
</dbReference>
<dbReference type="PANTHER" id="PTHR46641">
    <property type="entry name" value="FMRFAMIDE RECEPTOR-RELATED"/>
    <property type="match status" value="1"/>
</dbReference>
<feature type="compositionally biased region" description="Basic and acidic residues" evidence="6">
    <location>
        <begin position="600"/>
        <end position="609"/>
    </location>
</feature>
<dbReference type="PANTHER" id="PTHR46641:SF22">
    <property type="entry name" value="PROCTOLIN RECEPTOR, ISOFORM A"/>
    <property type="match status" value="1"/>
</dbReference>
<keyword evidence="3 7" id="KW-1133">Transmembrane helix</keyword>
<reference evidence="9 10" key="1">
    <citation type="submission" date="2024-02" db="EMBL/GenBank/DDBJ databases">
        <title>Chromosome-scale genome assembly of the rough periwinkle Littorina saxatilis.</title>
        <authorList>
            <person name="De Jode A."/>
            <person name="Faria R."/>
            <person name="Formenti G."/>
            <person name="Sims Y."/>
            <person name="Smith T.P."/>
            <person name="Tracey A."/>
            <person name="Wood J.M.D."/>
            <person name="Zagrodzka Z.B."/>
            <person name="Johannesson K."/>
            <person name="Butlin R.K."/>
            <person name="Leder E.H."/>
        </authorList>
    </citation>
    <scope>NUCLEOTIDE SEQUENCE [LARGE SCALE GENOMIC DNA]</scope>
    <source>
        <strain evidence="9">Snail1</strain>
        <tissue evidence="9">Muscle</tissue>
    </source>
</reference>
<evidence type="ECO:0000259" key="8">
    <source>
        <dbReference type="PROSITE" id="PS50262"/>
    </source>
</evidence>
<keyword evidence="2 5" id="KW-0812">Transmembrane</keyword>
<evidence type="ECO:0000256" key="3">
    <source>
        <dbReference type="ARBA" id="ARBA00022989"/>
    </source>
</evidence>
<dbReference type="PROSITE" id="PS00237">
    <property type="entry name" value="G_PROTEIN_RECEP_F1_1"/>
    <property type="match status" value="1"/>
</dbReference>
<sequence length="710" mass="79315">MNVSKITYMTEEVVIPPEITSLVDMFNVTNSSFSHGTSDDETQPVSASLASTRFVVQTIVTPIVVTIGLLGNLLNILVLVQPNMRTSTNVYLLTLAMADSIYLIFSFTLSFVGCRRRNLSYAAYAFNTYGRTISDTAGNIAVWIIVIFTVERYVAVCHPMHGKVWCTVRRAKMFSLLAALFCQANTMPGFFELEIVQGSNGPRCQYTQFASSRSYELGYTWWYVTIFTFVPFIFLLIFNSLLIYTLVHAARNRELMLAGGGGGKGDRRRTNRECCSWKSFKQMMCRCRGIQKDDDSDVRGGGGGDVGERGKGDEGGRRRTHRQCCSRTSFRHWMCLYCGVEEREEGDEGEGGDRSENKRTCCLCLSFKQRMCLCCAIQEDEADEFRGRGGGKRGEKSVGGDSSENRPRTCCLCPRFKQRICLCCRKEEEETSNVVSHSRVRCARATSLCCEDRGGEYRADTEGASRDCCSNVRSEKLRCGVDCNGAASLVENEPACRCFPIISNARCAGTLRKTIIVENGNAQDLGNVNCHTNHANSRYCSKDKREPTREDALSSEVHLDQNGGTQCTVHRHSSRVKSLSSRRASPAHSNVTSSPSVSPRMRDALRNSRKSREQNKVTLMLTVIVIIFLLCQLPWTVLYVYRAYLSAHDIGAARSDAMKIAGNVVNLLAQINASGNFYLYSFFSKKFRRTLARLFLFWKAGFSSNVSTAL</sequence>
<feature type="transmembrane region" description="Helical" evidence="7">
    <location>
        <begin position="132"/>
        <end position="150"/>
    </location>
</feature>
<keyword evidence="4 7" id="KW-0472">Membrane</keyword>
<feature type="region of interest" description="Disordered" evidence="6">
    <location>
        <begin position="385"/>
        <end position="406"/>
    </location>
</feature>
<dbReference type="InterPro" id="IPR000276">
    <property type="entry name" value="GPCR_Rhodpsn"/>
</dbReference>
<keyword evidence="5" id="KW-0297">G-protein coupled receptor</keyword>
<dbReference type="InterPro" id="IPR052954">
    <property type="entry name" value="GPCR-Ligand_Int"/>
</dbReference>
<evidence type="ECO:0000256" key="4">
    <source>
        <dbReference type="ARBA" id="ARBA00023136"/>
    </source>
</evidence>
<evidence type="ECO:0000256" key="1">
    <source>
        <dbReference type="ARBA" id="ARBA00004370"/>
    </source>
</evidence>
<dbReference type="PRINTS" id="PR00237">
    <property type="entry name" value="GPCRRHODOPSN"/>
</dbReference>
<evidence type="ECO:0000256" key="2">
    <source>
        <dbReference type="ARBA" id="ARBA00022692"/>
    </source>
</evidence>